<dbReference type="EMBL" id="FMXA01000008">
    <property type="protein sequence ID" value="SDA47979.1"/>
    <property type="molecule type" value="Genomic_DNA"/>
</dbReference>
<dbReference type="NCBIfam" id="TIGR00634">
    <property type="entry name" value="recN"/>
    <property type="match status" value="1"/>
</dbReference>
<keyword evidence="5 9" id="KW-0227">DNA damage</keyword>
<dbReference type="GeneID" id="87755840"/>
<feature type="domain" description="RecF/RecN/SMC N-terminal" evidence="11">
    <location>
        <begin position="2"/>
        <end position="504"/>
    </location>
</feature>
<keyword evidence="4" id="KW-0547">Nucleotide-binding</keyword>
<evidence type="ECO:0000313" key="12">
    <source>
        <dbReference type="EMBL" id="SDA47979.1"/>
    </source>
</evidence>
<evidence type="ECO:0000256" key="4">
    <source>
        <dbReference type="ARBA" id="ARBA00022741"/>
    </source>
</evidence>
<dbReference type="STRING" id="209880.SAMN02910343_00810"/>
<dbReference type="InterPro" id="IPR027417">
    <property type="entry name" value="P-loop_NTPase"/>
</dbReference>
<evidence type="ECO:0000256" key="8">
    <source>
        <dbReference type="ARBA" id="ARBA00033408"/>
    </source>
</evidence>
<dbReference type="RefSeq" id="WP_091364114.1">
    <property type="nucleotide sequence ID" value="NZ_FMXA01000008.1"/>
</dbReference>
<dbReference type="Pfam" id="PF02463">
    <property type="entry name" value="SMC_N"/>
    <property type="match status" value="1"/>
</dbReference>
<dbReference type="PANTHER" id="PTHR11059">
    <property type="entry name" value="DNA REPAIR PROTEIN RECN"/>
    <property type="match status" value="1"/>
</dbReference>
<dbReference type="GO" id="GO:0006281">
    <property type="term" value="P:DNA repair"/>
    <property type="evidence" value="ECO:0007669"/>
    <property type="project" value="UniProtKB-KW"/>
</dbReference>
<evidence type="ECO:0000259" key="11">
    <source>
        <dbReference type="Pfam" id="PF02463"/>
    </source>
</evidence>
<evidence type="ECO:0000256" key="10">
    <source>
        <dbReference type="SAM" id="Coils"/>
    </source>
</evidence>
<protein>
    <recommendedName>
        <fullName evidence="3 9">DNA repair protein RecN</fullName>
    </recommendedName>
    <alternativeName>
        <fullName evidence="8 9">Recombination protein N</fullName>
    </alternativeName>
</protein>
<gene>
    <name evidence="12" type="ORF">SAMN02910343_00810</name>
</gene>
<dbReference type="InterPro" id="IPR003395">
    <property type="entry name" value="RecF/RecN/SMC_N"/>
</dbReference>
<dbReference type="CDD" id="cd03241">
    <property type="entry name" value="ABC_RecN"/>
    <property type="match status" value="1"/>
</dbReference>
<comment type="similarity">
    <text evidence="2 9">Belongs to the RecN family.</text>
</comment>
<name>A0A1G5VQ43_9FIRM</name>
<dbReference type="InterPro" id="IPR004604">
    <property type="entry name" value="DNA_recomb/repair_RecN"/>
</dbReference>
<keyword evidence="7 9" id="KW-0234">DNA repair</keyword>
<dbReference type="GO" id="GO:0005524">
    <property type="term" value="F:ATP binding"/>
    <property type="evidence" value="ECO:0007669"/>
    <property type="project" value="UniProtKB-KW"/>
</dbReference>
<accession>A0A1G5VQ43</accession>
<dbReference type="GO" id="GO:0009432">
    <property type="term" value="P:SOS response"/>
    <property type="evidence" value="ECO:0007669"/>
    <property type="project" value="TreeGrafter"/>
</dbReference>
<proteinExistence type="inferred from homology"/>
<evidence type="ECO:0000256" key="6">
    <source>
        <dbReference type="ARBA" id="ARBA00022840"/>
    </source>
</evidence>
<dbReference type="Gene3D" id="3.40.50.300">
    <property type="entry name" value="P-loop containing nucleotide triphosphate hydrolases"/>
    <property type="match status" value="2"/>
</dbReference>
<keyword evidence="13" id="KW-1185">Reference proteome</keyword>
<evidence type="ECO:0000256" key="2">
    <source>
        <dbReference type="ARBA" id="ARBA00009441"/>
    </source>
</evidence>
<evidence type="ECO:0000313" key="13">
    <source>
        <dbReference type="Proteomes" id="UP000199689"/>
    </source>
</evidence>
<evidence type="ECO:0000256" key="9">
    <source>
        <dbReference type="PIRNR" id="PIRNR003128"/>
    </source>
</evidence>
<dbReference type="SUPFAM" id="SSF52540">
    <property type="entry name" value="P-loop containing nucleoside triphosphate hydrolases"/>
    <property type="match status" value="1"/>
</dbReference>
<feature type="coiled-coil region" evidence="10">
    <location>
        <begin position="166"/>
        <end position="254"/>
    </location>
</feature>
<dbReference type="GO" id="GO:0043590">
    <property type="term" value="C:bacterial nucleoid"/>
    <property type="evidence" value="ECO:0007669"/>
    <property type="project" value="TreeGrafter"/>
</dbReference>
<dbReference type="PIRSF" id="PIRSF003128">
    <property type="entry name" value="RecN"/>
    <property type="match status" value="1"/>
</dbReference>
<dbReference type="Proteomes" id="UP000199689">
    <property type="component" value="Unassembled WGS sequence"/>
</dbReference>
<reference evidence="12 13" key="1">
    <citation type="submission" date="2016-10" db="EMBL/GenBank/DDBJ databases">
        <authorList>
            <person name="de Groot N.N."/>
        </authorList>
    </citation>
    <scope>NUCLEOTIDE SEQUENCE [LARGE SCALE GENOMIC DNA]</scope>
    <source>
        <strain evidence="12 13">DSM 15230</strain>
    </source>
</reference>
<dbReference type="OrthoDB" id="9806954at2"/>
<keyword evidence="10" id="KW-0175">Coiled coil</keyword>
<evidence type="ECO:0000256" key="5">
    <source>
        <dbReference type="ARBA" id="ARBA00022763"/>
    </source>
</evidence>
<evidence type="ECO:0000256" key="3">
    <source>
        <dbReference type="ARBA" id="ARBA00021315"/>
    </source>
</evidence>
<keyword evidence="6" id="KW-0067">ATP-binding</keyword>
<organism evidence="12 13">
    <name type="scientific">Allisonella histaminiformans</name>
    <dbReference type="NCBI Taxonomy" id="209880"/>
    <lineage>
        <taxon>Bacteria</taxon>
        <taxon>Bacillati</taxon>
        <taxon>Bacillota</taxon>
        <taxon>Negativicutes</taxon>
        <taxon>Veillonellales</taxon>
        <taxon>Veillonellaceae</taxon>
        <taxon>Allisonella</taxon>
    </lineage>
</organism>
<sequence length="554" mass="62292">MLQSLNIVNFAIIDDSVIDFTKGVTVFTGETGAGKSIVFDALAVLLGRRASIHMIRNGADSFRVEGIFSMDSHIRSLVESMGIDADDEQLVISRKMTRKGRGTCTINGSFCTLKQIQTLGEQLVILHEQNDNLGLLSSDSCREMIDSTSDQGRQLWESYHQAYASWAAVKKQLEEFQEKKQEHERRLDILQWEIQQISDAAVHAGEDDEISRNLERLENQEKIHEKLGKTVNLLTEEEGVNDRLAEAVEQLESVSGYDENLQPVMESMQNAYYTLQEAASNLQSYQDSQEYSEEELNNLQSRDELLNDLKRKYGPTLDDVLSYLKSAETEYEKLHTVVYENDKLQEKFKQQTLEVMEAMNRLYQQRVKAGRKFCERLMDALHIMGMPGASLELHLVPSDVPVASGAREMEFYFSANVGEELLPLRKTASGGEISRIALAIEVITAPLFRSRTLVFDEIDTGISGQAALQVARQIKKLGESVQVLCITHLPQTASIGTQYYHIQKEVLNGRTITRATRRNHEEHLADVAHIISGDSTSKAALNSAAELEKLLSNT</sequence>
<evidence type="ECO:0000256" key="1">
    <source>
        <dbReference type="ARBA" id="ARBA00003618"/>
    </source>
</evidence>
<evidence type="ECO:0000256" key="7">
    <source>
        <dbReference type="ARBA" id="ARBA00023204"/>
    </source>
</evidence>
<dbReference type="PANTHER" id="PTHR11059:SF0">
    <property type="entry name" value="DNA REPAIR PROTEIN RECN"/>
    <property type="match status" value="1"/>
</dbReference>
<dbReference type="GO" id="GO:0006310">
    <property type="term" value="P:DNA recombination"/>
    <property type="evidence" value="ECO:0007669"/>
    <property type="project" value="InterPro"/>
</dbReference>
<dbReference type="AlphaFoldDB" id="A0A1G5VQ43"/>
<comment type="function">
    <text evidence="1 9">May be involved in recombinational repair of damaged DNA.</text>
</comment>